<dbReference type="OrthoDB" id="5870320at2759"/>
<comment type="caution">
    <text evidence="1">The sequence shown here is derived from an EMBL/GenBank/DDBJ whole genome shotgun (WGS) entry which is preliminary data.</text>
</comment>
<protein>
    <recommendedName>
        <fullName evidence="3">SH2 domain-containing protein</fullName>
    </recommendedName>
</protein>
<name>A0A016UV85_9BILA</name>
<reference evidence="2" key="1">
    <citation type="journal article" date="2015" name="Nat. Genet.">
        <title>The genome and transcriptome of the zoonotic hookworm Ancylostoma ceylanicum identify infection-specific gene families.</title>
        <authorList>
            <person name="Schwarz E.M."/>
            <person name="Hu Y."/>
            <person name="Antoshechkin I."/>
            <person name="Miller M.M."/>
            <person name="Sternberg P.W."/>
            <person name="Aroian R.V."/>
        </authorList>
    </citation>
    <scope>NUCLEOTIDE SEQUENCE</scope>
    <source>
        <strain evidence="2">HY135</strain>
    </source>
</reference>
<evidence type="ECO:0000313" key="1">
    <source>
        <dbReference type="EMBL" id="EYC18717.1"/>
    </source>
</evidence>
<dbReference type="SUPFAM" id="SSF55550">
    <property type="entry name" value="SH2 domain"/>
    <property type="match status" value="1"/>
</dbReference>
<gene>
    <name evidence="1" type="primary">Acey_s0026.g1327</name>
    <name evidence="1" type="ORF">Y032_0026g1327</name>
</gene>
<dbReference type="EMBL" id="JARK01001362">
    <property type="protein sequence ID" value="EYC18717.1"/>
    <property type="molecule type" value="Genomic_DNA"/>
</dbReference>
<sequence>MPGDPLDNSTIGEASLGEQPATTVSLKTLHSAGDSFTHPADSWLQAADFYHGFLPREDIPPLLLKHGDFLVRLSEVMLNYRGEEQGVDA</sequence>
<evidence type="ECO:0008006" key="3">
    <source>
        <dbReference type="Google" id="ProtNLM"/>
    </source>
</evidence>
<keyword evidence="2" id="KW-1185">Reference proteome</keyword>
<dbReference type="Proteomes" id="UP000024635">
    <property type="component" value="Unassembled WGS sequence"/>
</dbReference>
<proteinExistence type="predicted"/>
<organism evidence="1 2">
    <name type="scientific">Ancylostoma ceylanicum</name>
    <dbReference type="NCBI Taxonomy" id="53326"/>
    <lineage>
        <taxon>Eukaryota</taxon>
        <taxon>Metazoa</taxon>
        <taxon>Ecdysozoa</taxon>
        <taxon>Nematoda</taxon>
        <taxon>Chromadorea</taxon>
        <taxon>Rhabditida</taxon>
        <taxon>Rhabditina</taxon>
        <taxon>Rhabditomorpha</taxon>
        <taxon>Strongyloidea</taxon>
        <taxon>Ancylostomatidae</taxon>
        <taxon>Ancylostomatinae</taxon>
        <taxon>Ancylostoma</taxon>
    </lineage>
</organism>
<dbReference type="InterPro" id="IPR036860">
    <property type="entry name" value="SH2_dom_sf"/>
</dbReference>
<evidence type="ECO:0000313" key="2">
    <source>
        <dbReference type="Proteomes" id="UP000024635"/>
    </source>
</evidence>
<dbReference type="AlphaFoldDB" id="A0A016UV85"/>
<dbReference type="Gene3D" id="3.30.505.10">
    <property type="entry name" value="SH2 domain"/>
    <property type="match status" value="1"/>
</dbReference>
<dbReference type="STRING" id="53326.A0A016UV85"/>
<accession>A0A016UV85</accession>